<comment type="caution">
    <text evidence="1">The sequence shown here is derived from an EMBL/GenBank/DDBJ whole genome shotgun (WGS) entry which is preliminary data.</text>
</comment>
<dbReference type="AlphaFoldDB" id="A0A4R8UY82"/>
<reference evidence="1 2" key="1">
    <citation type="submission" date="2019-03" db="EMBL/GenBank/DDBJ databases">
        <title>Genomics of glacier-inhabiting Cryobacterium strains.</title>
        <authorList>
            <person name="Liu Q."/>
            <person name="Xin Y.-H."/>
        </authorList>
    </citation>
    <scope>NUCLEOTIDE SEQUENCE [LARGE SCALE GENOMIC DNA]</scope>
    <source>
        <strain evidence="1 2">HLT2-23</strain>
    </source>
</reference>
<dbReference type="RefSeq" id="WP_134502588.1">
    <property type="nucleotide sequence ID" value="NZ_SOEY01000018.1"/>
</dbReference>
<gene>
    <name evidence="1" type="ORF">E3O06_08150</name>
</gene>
<dbReference type="EMBL" id="SOEY01000018">
    <property type="protein sequence ID" value="TFB73195.1"/>
    <property type="molecule type" value="Genomic_DNA"/>
</dbReference>
<evidence type="ECO:0000313" key="2">
    <source>
        <dbReference type="Proteomes" id="UP000298173"/>
    </source>
</evidence>
<proteinExistence type="predicted"/>
<accession>A0A4R8UY82</accession>
<protein>
    <submittedName>
        <fullName evidence="1">Uncharacterized protein</fullName>
    </submittedName>
</protein>
<dbReference type="Proteomes" id="UP000298173">
    <property type="component" value="Unassembled WGS sequence"/>
</dbReference>
<sequence>MAIVNFRTDEVTQQALDELTAEGSTVSAAIRKALLDAARQKRRNFMRRESTALLNDAADLAESRAALRDMDDLRAW</sequence>
<keyword evidence="2" id="KW-1185">Reference proteome</keyword>
<organism evidence="1 2">
    <name type="scientific">Cryobacterium glaciale</name>
    <dbReference type="NCBI Taxonomy" id="1259145"/>
    <lineage>
        <taxon>Bacteria</taxon>
        <taxon>Bacillati</taxon>
        <taxon>Actinomycetota</taxon>
        <taxon>Actinomycetes</taxon>
        <taxon>Micrococcales</taxon>
        <taxon>Microbacteriaceae</taxon>
        <taxon>Cryobacterium</taxon>
    </lineage>
</organism>
<name>A0A4R8UY82_9MICO</name>
<evidence type="ECO:0000313" key="1">
    <source>
        <dbReference type="EMBL" id="TFB73195.1"/>
    </source>
</evidence>
<dbReference type="OrthoDB" id="4253708at2"/>